<evidence type="ECO:0000256" key="1">
    <source>
        <dbReference type="SAM" id="MobiDB-lite"/>
    </source>
</evidence>
<dbReference type="Proteomes" id="UP000278673">
    <property type="component" value="Unassembled WGS sequence"/>
</dbReference>
<dbReference type="EMBL" id="RFFJ01000143">
    <property type="protein sequence ID" value="RMI36443.1"/>
    <property type="molecule type" value="Genomic_DNA"/>
</dbReference>
<dbReference type="Gene3D" id="3.40.50.300">
    <property type="entry name" value="P-loop containing nucleotide triphosphate hydrolases"/>
    <property type="match status" value="1"/>
</dbReference>
<dbReference type="AlphaFoldDB" id="A0A3M2LIT4"/>
<dbReference type="GO" id="GO:0043531">
    <property type="term" value="F:ADP binding"/>
    <property type="evidence" value="ECO:0007669"/>
    <property type="project" value="InterPro"/>
</dbReference>
<protein>
    <submittedName>
        <fullName evidence="2">Uncharacterized protein</fullName>
    </submittedName>
</protein>
<feature type="region of interest" description="Disordered" evidence="1">
    <location>
        <begin position="14"/>
        <end position="38"/>
    </location>
</feature>
<dbReference type="InterPro" id="IPR027417">
    <property type="entry name" value="P-loop_NTPase"/>
</dbReference>
<dbReference type="SUPFAM" id="SSF52540">
    <property type="entry name" value="P-loop containing nucleoside triphosphate hydrolases"/>
    <property type="match status" value="1"/>
</dbReference>
<keyword evidence="3" id="KW-1185">Reference proteome</keyword>
<sequence>MGVRVIGAERIGAREGTRPLGRRARNAGPTPTAQPWPGFVNRAGETEQLDAVLRGRDGEPPLVSVRVIAGTAGVGKSSLALHWAHRVRDRFPDGQLHINLRGYDPGQPVTAREALRRLLPALGVPPDAVPTDVDAAAALYRSQLADRRVLVVLDNAATASQIRPLLPGSGRCLTIVTSRNRLSGLAIRDGAHRLTLGTLPEDEAVALLRAVTTGFRPKDDEQALAELSRLCARLPLALRIAAERAASHPHMRLEELIAELRDGSALWDALGLLEPRGRRLAEAERAFGAALERFREANDAGWQAVVLANRGRARWEAARLVAGFDDARAVAPRARLGRAARG</sequence>
<gene>
    <name evidence="2" type="ORF">EBN88_21535</name>
</gene>
<proteinExistence type="predicted"/>
<accession>A0A3M2LIT4</accession>
<comment type="caution">
    <text evidence="2">The sequence shown here is derived from an EMBL/GenBank/DDBJ whole genome shotgun (WGS) entry which is preliminary data.</text>
</comment>
<organism evidence="2 3">
    <name type="scientific">Streptomyces triticirhizae</name>
    <dbReference type="NCBI Taxonomy" id="2483353"/>
    <lineage>
        <taxon>Bacteria</taxon>
        <taxon>Bacillati</taxon>
        <taxon>Actinomycetota</taxon>
        <taxon>Actinomycetes</taxon>
        <taxon>Kitasatosporales</taxon>
        <taxon>Streptomycetaceae</taxon>
        <taxon>Streptomyces</taxon>
    </lineage>
</organism>
<dbReference type="PANTHER" id="PTHR47691:SF3">
    <property type="entry name" value="HTH-TYPE TRANSCRIPTIONAL REGULATOR RV0890C-RELATED"/>
    <property type="match status" value="1"/>
</dbReference>
<name>A0A3M2LIT4_9ACTN</name>
<evidence type="ECO:0000313" key="2">
    <source>
        <dbReference type="EMBL" id="RMI36443.1"/>
    </source>
</evidence>
<dbReference type="PRINTS" id="PR00364">
    <property type="entry name" value="DISEASERSIST"/>
</dbReference>
<reference evidence="2 3" key="1">
    <citation type="submission" date="2018-10" db="EMBL/GenBank/DDBJ databases">
        <title>Isolation, diversity and antifungal activity of actinobacteria from wheat.</title>
        <authorList>
            <person name="Han C."/>
        </authorList>
    </citation>
    <scope>NUCLEOTIDE SEQUENCE [LARGE SCALE GENOMIC DNA]</scope>
    <source>
        <strain evidence="2 3">NEAU-YY642</strain>
    </source>
</reference>
<evidence type="ECO:0000313" key="3">
    <source>
        <dbReference type="Proteomes" id="UP000278673"/>
    </source>
</evidence>
<dbReference type="PANTHER" id="PTHR47691">
    <property type="entry name" value="REGULATOR-RELATED"/>
    <property type="match status" value="1"/>
</dbReference>